<reference evidence="1" key="1">
    <citation type="submission" date="2021-06" db="EMBL/GenBank/DDBJ databases">
        <authorList>
            <person name="Kallberg Y."/>
            <person name="Tangrot J."/>
            <person name="Rosling A."/>
        </authorList>
    </citation>
    <scope>NUCLEOTIDE SEQUENCE</scope>
    <source>
        <strain evidence="1">28 12/20/2015</strain>
    </source>
</reference>
<organism evidence="1 2">
    <name type="scientific">Cetraspora pellucida</name>
    <dbReference type="NCBI Taxonomy" id="1433469"/>
    <lineage>
        <taxon>Eukaryota</taxon>
        <taxon>Fungi</taxon>
        <taxon>Fungi incertae sedis</taxon>
        <taxon>Mucoromycota</taxon>
        <taxon>Glomeromycotina</taxon>
        <taxon>Glomeromycetes</taxon>
        <taxon>Diversisporales</taxon>
        <taxon>Gigasporaceae</taxon>
        <taxon>Cetraspora</taxon>
    </lineage>
</organism>
<feature type="non-terminal residue" evidence="1">
    <location>
        <position position="1"/>
    </location>
</feature>
<accession>A0ACA9MHF0</accession>
<name>A0ACA9MHF0_9GLOM</name>
<gene>
    <name evidence="1" type="ORF">SPELUC_LOCUS6571</name>
</gene>
<dbReference type="Proteomes" id="UP000789366">
    <property type="component" value="Unassembled WGS sequence"/>
</dbReference>
<proteinExistence type="predicted"/>
<comment type="caution">
    <text evidence="1">The sequence shown here is derived from an EMBL/GenBank/DDBJ whole genome shotgun (WGS) entry which is preliminary data.</text>
</comment>
<evidence type="ECO:0000313" key="1">
    <source>
        <dbReference type="EMBL" id="CAG8586092.1"/>
    </source>
</evidence>
<protein>
    <submittedName>
        <fullName evidence="1">6319_t:CDS:1</fullName>
    </submittedName>
</protein>
<evidence type="ECO:0000313" key="2">
    <source>
        <dbReference type="Proteomes" id="UP000789366"/>
    </source>
</evidence>
<dbReference type="EMBL" id="CAJVPW010007817">
    <property type="protein sequence ID" value="CAG8586092.1"/>
    <property type="molecule type" value="Genomic_DNA"/>
</dbReference>
<sequence>DQTIEIMSKETHNSNIIDTSEDMNLATKTNEDINFEDSCVVVSKDTDFVINSEDTNFIVDNDEDISFAFDDSEEINFIANNNEDINIVNDGVNPIIDSDHSDTSVNYIKNSSKRVG</sequence>
<keyword evidence="2" id="KW-1185">Reference proteome</keyword>